<evidence type="ECO:0000259" key="2">
    <source>
        <dbReference type="Pfam" id="PF25597"/>
    </source>
</evidence>
<sequence>MSYLTDYKDIDGGFVAFRGNPKGGKITGKGTIRTVVKYDNSMFTWGFFLPTKDKTTGILKSFITKIENLVDQKVKVIRCGNGTEFKKREMNQFCKMKDHLEKFDGKADKGFFVGYSMNSKASRVFNSRKRIVEENLHIRFSESTPNVVGTKACDSADPKSSHDDGFKPLSDDDKKVDEDPSKGSECKDQEQEDNVYSTKIVNGASTNGVNTVSKNISSELPFDSKMIALENIIILVPTTRGHKDHPLDQVIGDLQSATQTRNMIKNLEEHGFVSTIQ</sequence>
<dbReference type="PANTHER" id="PTHR42648:SF32">
    <property type="entry name" value="RIBONUCLEASE H-LIKE DOMAIN, GAG-PRE-INTEGRASE DOMAIN PROTEIN-RELATED"/>
    <property type="match status" value="1"/>
</dbReference>
<reference evidence="3" key="1">
    <citation type="journal article" date="2019" name="Sci. Rep.">
        <title>Draft genome of Tanacetum cinerariifolium, the natural source of mosquito coil.</title>
        <authorList>
            <person name="Yamashiro T."/>
            <person name="Shiraishi A."/>
            <person name="Satake H."/>
            <person name="Nakayama K."/>
        </authorList>
    </citation>
    <scope>NUCLEOTIDE SEQUENCE</scope>
</reference>
<dbReference type="EMBL" id="BKCJ010002373">
    <property type="protein sequence ID" value="GEU48117.1"/>
    <property type="molecule type" value="Genomic_DNA"/>
</dbReference>
<feature type="compositionally biased region" description="Basic and acidic residues" evidence="1">
    <location>
        <begin position="154"/>
        <end position="189"/>
    </location>
</feature>
<gene>
    <name evidence="3" type="ORF">Tci_020095</name>
</gene>
<proteinExistence type="predicted"/>
<dbReference type="Pfam" id="PF25597">
    <property type="entry name" value="SH3_retrovirus"/>
    <property type="match status" value="1"/>
</dbReference>
<evidence type="ECO:0000313" key="3">
    <source>
        <dbReference type="EMBL" id="GEU48117.1"/>
    </source>
</evidence>
<dbReference type="SUPFAM" id="SSF53098">
    <property type="entry name" value="Ribonuclease H-like"/>
    <property type="match status" value="1"/>
</dbReference>
<feature type="domain" description="Retroviral polymerase SH3-like" evidence="2">
    <location>
        <begin position="97"/>
        <end position="144"/>
    </location>
</feature>
<dbReference type="InterPro" id="IPR012337">
    <property type="entry name" value="RNaseH-like_sf"/>
</dbReference>
<feature type="region of interest" description="Disordered" evidence="1">
    <location>
        <begin position="149"/>
        <end position="193"/>
    </location>
</feature>
<evidence type="ECO:0000256" key="1">
    <source>
        <dbReference type="SAM" id="MobiDB-lite"/>
    </source>
</evidence>
<protein>
    <submittedName>
        <fullName evidence="3">Retrotransposon protein, putative, Ty1-copia subclass</fullName>
    </submittedName>
</protein>
<dbReference type="AlphaFoldDB" id="A0A6L2KHB2"/>
<comment type="caution">
    <text evidence="3">The sequence shown here is derived from an EMBL/GenBank/DDBJ whole genome shotgun (WGS) entry which is preliminary data.</text>
</comment>
<dbReference type="PANTHER" id="PTHR42648">
    <property type="entry name" value="TRANSPOSASE, PUTATIVE-RELATED"/>
    <property type="match status" value="1"/>
</dbReference>
<dbReference type="InterPro" id="IPR039537">
    <property type="entry name" value="Retrotran_Ty1/copia-like"/>
</dbReference>
<dbReference type="InterPro" id="IPR057670">
    <property type="entry name" value="SH3_retrovirus"/>
</dbReference>
<organism evidence="3">
    <name type="scientific">Tanacetum cinerariifolium</name>
    <name type="common">Dalmatian daisy</name>
    <name type="synonym">Chrysanthemum cinerariifolium</name>
    <dbReference type="NCBI Taxonomy" id="118510"/>
    <lineage>
        <taxon>Eukaryota</taxon>
        <taxon>Viridiplantae</taxon>
        <taxon>Streptophyta</taxon>
        <taxon>Embryophyta</taxon>
        <taxon>Tracheophyta</taxon>
        <taxon>Spermatophyta</taxon>
        <taxon>Magnoliopsida</taxon>
        <taxon>eudicotyledons</taxon>
        <taxon>Gunneridae</taxon>
        <taxon>Pentapetalae</taxon>
        <taxon>asterids</taxon>
        <taxon>campanulids</taxon>
        <taxon>Asterales</taxon>
        <taxon>Asteraceae</taxon>
        <taxon>Asteroideae</taxon>
        <taxon>Anthemideae</taxon>
        <taxon>Anthemidinae</taxon>
        <taxon>Tanacetum</taxon>
    </lineage>
</organism>
<name>A0A6L2KHB2_TANCI</name>
<accession>A0A6L2KHB2</accession>